<protein>
    <recommendedName>
        <fullName evidence="1">ATPase domain-containing protein</fullName>
    </recommendedName>
</protein>
<dbReference type="PANTHER" id="PTHR34704">
    <property type="entry name" value="ATPASE"/>
    <property type="match status" value="1"/>
</dbReference>
<dbReference type="OrthoDB" id="9813134at2"/>
<accession>A0A4R3KPV1</accession>
<dbReference type="Proteomes" id="UP000295807">
    <property type="component" value="Unassembled WGS sequence"/>
</dbReference>
<dbReference type="EMBL" id="SMAD01000006">
    <property type="protein sequence ID" value="TCS86788.1"/>
    <property type="molecule type" value="Genomic_DNA"/>
</dbReference>
<comment type="caution">
    <text evidence="2">The sequence shown here is derived from an EMBL/GenBank/DDBJ whole genome shotgun (WGS) entry which is preliminary data.</text>
</comment>
<dbReference type="PANTHER" id="PTHR34704:SF1">
    <property type="entry name" value="ATPASE"/>
    <property type="match status" value="1"/>
</dbReference>
<gene>
    <name evidence="2" type="ORF">EDD80_10698</name>
</gene>
<dbReference type="Pfam" id="PF01637">
    <property type="entry name" value="ATPase_2"/>
    <property type="match status" value="1"/>
</dbReference>
<dbReference type="AlphaFoldDB" id="A0A4R3KPV1"/>
<name>A0A4R3KPV1_9SPHI</name>
<evidence type="ECO:0000313" key="3">
    <source>
        <dbReference type="Proteomes" id="UP000295807"/>
    </source>
</evidence>
<keyword evidence="3" id="KW-1185">Reference proteome</keyword>
<reference evidence="2 3" key="1">
    <citation type="submission" date="2019-03" db="EMBL/GenBank/DDBJ databases">
        <title>Genomic Encyclopedia of Type Strains, Phase IV (KMG-IV): sequencing the most valuable type-strain genomes for metagenomic binning, comparative biology and taxonomic classification.</title>
        <authorList>
            <person name="Goeker M."/>
        </authorList>
    </citation>
    <scope>NUCLEOTIDE SEQUENCE [LARGE SCALE GENOMIC DNA]</scope>
    <source>
        <strain evidence="2 3">DSM 21100</strain>
    </source>
</reference>
<proteinExistence type="predicted"/>
<feature type="domain" description="ATPase" evidence="1">
    <location>
        <begin position="12"/>
        <end position="215"/>
    </location>
</feature>
<organism evidence="2 3">
    <name type="scientific">Anseongella ginsenosidimutans</name>
    <dbReference type="NCBI Taxonomy" id="496056"/>
    <lineage>
        <taxon>Bacteria</taxon>
        <taxon>Pseudomonadati</taxon>
        <taxon>Bacteroidota</taxon>
        <taxon>Sphingobacteriia</taxon>
        <taxon>Sphingobacteriales</taxon>
        <taxon>Sphingobacteriaceae</taxon>
        <taxon>Anseongella</taxon>
    </lineage>
</organism>
<evidence type="ECO:0000313" key="2">
    <source>
        <dbReference type="EMBL" id="TCS86788.1"/>
    </source>
</evidence>
<sequence>MKNVTGRQDEKALLLEIETSGEPELVAVYGRRRVGKTFLILSVFNEKLAFEFTGTHHATLNEQLENFSLALTRASKSLPLATPPNWINAFSLLIDYLTPLIKKQRKVIFFDEFPWINTPRSGFLKAFENFWNGWASRQQNLVVVICGSAASWMIQKVINNRGGLHNRVTRRIRLMPFTLGETADFLKARKINLDHYQILQLYMAMGGIPHYLKEVKIGESATQAIDRTCFTKDGLLHDEFKNLYYSLFDNASSHMEIIRALARKNSGLSRNEIIKFSKLTSGGGMTRLLDELTESGFITAYIPFNRTSKDSIYKLTDEYSRFYLKFIENSRSRGKGSWIRFSNGTSWKSWSGIAFENICMKHASRLKRALGIENVYAEISVWHSRPRNEEKGVQIDLLIDRQDQCINICELKFSTAAFEITKSYAAELESKVAAFRNQTRTRKTLFLTMVTTFGIKNPQKYAGLIQHDLKMDILFG</sequence>
<evidence type="ECO:0000259" key="1">
    <source>
        <dbReference type="Pfam" id="PF01637"/>
    </source>
</evidence>
<dbReference type="Gene3D" id="3.40.50.300">
    <property type="entry name" value="P-loop containing nucleotide triphosphate hydrolases"/>
    <property type="match status" value="1"/>
</dbReference>
<dbReference type="SUPFAM" id="SSF52540">
    <property type="entry name" value="P-loop containing nucleoside triphosphate hydrolases"/>
    <property type="match status" value="1"/>
</dbReference>
<dbReference type="InterPro" id="IPR011579">
    <property type="entry name" value="ATPase_dom"/>
</dbReference>
<dbReference type="RefSeq" id="WP_132129352.1">
    <property type="nucleotide sequence ID" value="NZ_CP042432.1"/>
</dbReference>
<dbReference type="GO" id="GO:0005524">
    <property type="term" value="F:ATP binding"/>
    <property type="evidence" value="ECO:0007669"/>
    <property type="project" value="InterPro"/>
</dbReference>
<dbReference type="InterPro" id="IPR027417">
    <property type="entry name" value="P-loop_NTPase"/>
</dbReference>